<dbReference type="EMBL" id="SMKA01000149">
    <property type="protein sequence ID" value="TDC24073.1"/>
    <property type="molecule type" value="Genomic_DNA"/>
</dbReference>
<dbReference type="RefSeq" id="WP_132411275.1">
    <property type="nucleotide sequence ID" value="NZ_SMKA01000149.1"/>
</dbReference>
<dbReference type="InterPro" id="IPR006680">
    <property type="entry name" value="Amidohydro-rel"/>
</dbReference>
<dbReference type="InterPro" id="IPR032466">
    <property type="entry name" value="Metal_Hydrolase"/>
</dbReference>
<dbReference type="GO" id="GO:0016810">
    <property type="term" value="F:hydrolase activity, acting on carbon-nitrogen (but not peptide) bonds"/>
    <property type="evidence" value="ECO:0007669"/>
    <property type="project" value="InterPro"/>
</dbReference>
<dbReference type="InterPro" id="IPR051781">
    <property type="entry name" value="Metallo-dep_Hydrolase"/>
</dbReference>
<dbReference type="PROSITE" id="PS51318">
    <property type="entry name" value="TAT"/>
    <property type="match status" value="1"/>
</dbReference>
<gene>
    <name evidence="3" type="ORF">E1261_26970</name>
</gene>
<dbReference type="SUPFAM" id="SSF51338">
    <property type="entry name" value="Composite domain of metallo-dependent hydrolases"/>
    <property type="match status" value="1"/>
</dbReference>
<evidence type="ECO:0000313" key="3">
    <source>
        <dbReference type="EMBL" id="TDC24073.1"/>
    </source>
</evidence>
<comment type="caution">
    <text evidence="3">The sequence shown here is derived from an EMBL/GenBank/DDBJ whole genome shotgun (WGS) entry which is preliminary data.</text>
</comment>
<dbReference type="Gene3D" id="1.20.58.520">
    <property type="entry name" value="Amidohydrolase"/>
    <property type="match status" value="1"/>
</dbReference>
<dbReference type="Proteomes" id="UP000295075">
    <property type="component" value="Unassembled WGS sequence"/>
</dbReference>
<proteinExistence type="predicted"/>
<dbReference type="InterPro" id="IPR011059">
    <property type="entry name" value="Metal-dep_hydrolase_composite"/>
</dbReference>
<dbReference type="Gene3D" id="2.30.40.10">
    <property type="entry name" value="Urease, subunit C, domain 1"/>
    <property type="match status" value="2"/>
</dbReference>
<accession>A0A4R4PPQ9</accession>
<dbReference type="AlphaFoldDB" id="A0A4R4PPQ9"/>
<feature type="region of interest" description="Disordered" evidence="1">
    <location>
        <begin position="480"/>
        <end position="505"/>
    </location>
</feature>
<dbReference type="SUPFAM" id="SSF51556">
    <property type="entry name" value="Metallo-dependent hydrolases"/>
    <property type="match status" value="1"/>
</dbReference>
<evidence type="ECO:0000256" key="1">
    <source>
        <dbReference type="SAM" id="MobiDB-lite"/>
    </source>
</evidence>
<keyword evidence="4" id="KW-1185">Reference proteome</keyword>
<sequence length="505" mass="55060">MTRQVARRSVLVGGLAAGLGVSPELASAGQAALALTHVTVIDPERERPQRDMTVLLSGTRITAVGPAHGVRIKPGTRVVDLTGKYLIPGLADMHAHSIGSERISPPLYALNGVTTVREMASSSVVSGWRAQIERGELLGPKWIIAGPIVDGRPSLLVGDGEESDGIIQVSTAAEGRDAVRRSKAAGADFVKLYSRVPEDAYFAIVDEARRLRIPVAGHSPDRVPVEAVIATGHRSIEHLHTLPLSTSSRPADVRRAIAAIKVNPGDYNGWFRQIHPIEWLVAQHPSAARREAVFEQMIRRGTRSVPTVIMHQLLDMPESAILDDDRLRYVPTGTREFWKYILEEFYIKGRSAEEKAQQRELYSRRLEFVQAMQRAGVRLLAGSEAGLVYAYPGFSLHDELAELVRAGLTPLQSLRTATTEPAAFLGTRTGSIRSGRTADLVVLDANPLTDIRNTTKIHAVVINGRLIDTAERRRLLSNVESAAAEPESTQPTAAQGCICHMPRHP</sequence>
<evidence type="ECO:0000313" key="4">
    <source>
        <dbReference type="Proteomes" id="UP000295075"/>
    </source>
</evidence>
<protein>
    <recommendedName>
        <fullName evidence="2">Amidohydrolase-related domain-containing protein</fullName>
    </recommendedName>
</protein>
<organism evidence="3 4">
    <name type="scientific">Kribbella albertanoniae</name>
    <dbReference type="NCBI Taxonomy" id="1266829"/>
    <lineage>
        <taxon>Bacteria</taxon>
        <taxon>Bacillati</taxon>
        <taxon>Actinomycetota</taxon>
        <taxon>Actinomycetes</taxon>
        <taxon>Propionibacteriales</taxon>
        <taxon>Kribbellaceae</taxon>
        <taxon>Kribbella</taxon>
    </lineage>
</organism>
<dbReference type="Pfam" id="PF01979">
    <property type="entry name" value="Amidohydro_1"/>
    <property type="match status" value="1"/>
</dbReference>
<dbReference type="PANTHER" id="PTHR43135">
    <property type="entry name" value="ALPHA-D-RIBOSE 1-METHYLPHOSPHONATE 5-TRIPHOSPHATE DIPHOSPHATASE"/>
    <property type="match status" value="1"/>
</dbReference>
<evidence type="ECO:0000259" key="2">
    <source>
        <dbReference type="Pfam" id="PF01979"/>
    </source>
</evidence>
<dbReference type="InterPro" id="IPR006311">
    <property type="entry name" value="TAT_signal"/>
</dbReference>
<dbReference type="PANTHER" id="PTHR43135:SF3">
    <property type="entry name" value="ALPHA-D-RIBOSE 1-METHYLPHOSPHONATE 5-TRIPHOSPHATE DIPHOSPHATASE"/>
    <property type="match status" value="1"/>
</dbReference>
<dbReference type="OrthoDB" id="3173428at2"/>
<dbReference type="Gene3D" id="3.30.110.90">
    <property type="entry name" value="Amidohydrolase"/>
    <property type="match status" value="2"/>
</dbReference>
<feature type="domain" description="Amidohydrolase-related" evidence="2">
    <location>
        <begin position="367"/>
        <end position="466"/>
    </location>
</feature>
<reference evidence="3 4" key="1">
    <citation type="submission" date="2019-03" db="EMBL/GenBank/DDBJ databases">
        <title>Draft genome sequences of novel Actinobacteria.</title>
        <authorList>
            <person name="Sahin N."/>
            <person name="Ay H."/>
            <person name="Saygin H."/>
        </authorList>
    </citation>
    <scope>NUCLEOTIDE SEQUENCE [LARGE SCALE GENOMIC DNA]</scope>
    <source>
        <strain evidence="3 4">JCM 30547</strain>
    </source>
</reference>
<dbReference type="Gene3D" id="3.40.50.10910">
    <property type="entry name" value="Amidohydrolase"/>
    <property type="match status" value="2"/>
</dbReference>
<name>A0A4R4PPQ9_9ACTN</name>